<keyword evidence="4 6" id="KW-1133">Transmembrane helix</keyword>
<dbReference type="Gene3D" id="1.20.950.20">
    <property type="entry name" value="Transmembrane di-heme cytochromes, Chain C"/>
    <property type="match status" value="1"/>
</dbReference>
<gene>
    <name evidence="8" type="ORF">DC094_01900</name>
</gene>
<feature type="transmembrane region" description="Helical" evidence="6">
    <location>
        <begin position="115"/>
        <end position="138"/>
    </location>
</feature>
<keyword evidence="3 6" id="KW-0812">Transmembrane</keyword>
<organism evidence="8 9">
    <name type="scientific">Pelagibaculum spongiae</name>
    <dbReference type="NCBI Taxonomy" id="2080658"/>
    <lineage>
        <taxon>Bacteria</taxon>
        <taxon>Pseudomonadati</taxon>
        <taxon>Pseudomonadota</taxon>
        <taxon>Gammaproteobacteria</taxon>
        <taxon>Oceanospirillales</taxon>
        <taxon>Pelagibaculum</taxon>
    </lineage>
</organism>
<dbReference type="Pfam" id="PF01292">
    <property type="entry name" value="Ni_hydr_CYTB"/>
    <property type="match status" value="1"/>
</dbReference>
<evidence type="ECO:0000313" key="9">
    <source>
        <dbReference type="Proteomes" id="UP000244906"/>
    </source>
</evidence>
<keyword evidence="9" id="KW-1185">Reference proteome</keyword>
<evidence type="ECO:0000313" key="8">
    <source>
        <dbReference type="EMBL" id="PVZ71805.1"/>
    </source>
</evidence>
<protein>
    <submittedName>
        <fullName evidence="8">Cytochrome B</fullName>
    </submittedName>
</protein>
<feature type="domain" description="Cytochrome b561 bacterial/Ni-hydrogenase" evidence="7">
    <location>
        <begin position="7"/>
        <end position="191"/>
    </location>
</feature>
<name>A0A2V1H4V5_9GAMM</name>
<evidence type="ECO:0000256" key="6">
    <source>
        <dbReference type="SAM" id="Phobius"/>
    </source>
</evidence>
<feature type="transmembrane region" description="Helical" evidence="6">
    <location>
        <begin position="150"/>
        <end position="174"/>
    </location>
</feature>
<evidence type="ECO:0000259" key="7">
    <source>
        <dbReference type="Pfam" id="PF01292"/>
    </source>
</evidence>
<dbReference type="AlphaFoldDB" id="A0A2V1H4V5"/>
<dbReference type="PANTHER" id="PTHR30485">
    <property type="entry name" value="NI/FE-HYDROGENASE 1 B-TYPE CYTOCHROME SUBUNIT"/>
    <property type="match status" value="1"/>
</dbReference>
<dbReference type="OrthoDB" id="1117555at2"/>
<feature type="transmembrane region" description="Helical" evidence="6">
    <location>
        <begin position="20"/>
        <end position="39"/>
    </location>
</feature>
<dbReference type="SUPFAM" id="SSF81342">
    <property type="entry name" value="Transmembrane di-heme cytochromes"/>
    <property type="match status" value="1"/>
</dbReference>
<evidence type="ECO:0000256" key="2">
    <source>
        <dbReference type="ARBA" id="ARBA00022475"/>
    </source>
</evidence>
<accession>A0A2V1H4V5</accession>
<evidence type="ECO:0000256" key="5">
    <source>
        <dbReference type="ARBA" id="ARBA00023136"/>
    </source>
</evidence>
<keyword evidence="5 6" id="KW-0472">Membrane</keyword>
<sequence length="203" mass="23601">MKQALIFTRFERFWHGSQMLMIFALLASGFEIHGSYQLLGFKQAVMIHEITAWILIGLWVFALFWHLTTGQWRHYVPTSYQLNDVIRFYMVGIFKGENHPYRRKRWAKHNPLQRLAYLGLKMLLLPLIWGSGLFYMFYGLWMGTGAHQALPIIAGLHTAGAFLMLVFVIGHIYLTTTGETPTEHIKSMVTGYAEIEEDENEKE</sequence>
<dbReference type="PANTHER" id="PTHR30485:SF1">
    <property type="entry name" value="CYTOCHROME YDHU-RELATED"/>
    <property type="match status" value="1"/>
</dbReference>
<dbReference type="GO" id="GO:0020037">
    <property type="term" value="F:heme binding"/>
    <property type="evidence" value="ECO:0007669"/>
    <property type="project" value="TreeGrafter"/>
</dbReference>
<keyword evidence="2" id="KW-1003">Cell membrane</keyword>
<dbReference type="GO" id="GO:0022904">
    <property type="term" value="P:respiratory electron transport chain"/>
    <property type="evidence" value="ECO:0007669"/>
    <property type="project" value="InterPro"/>
</dbReference>
<feature type="transmembrane region" description="Helical" evidence="6">
    <location>
        <begin position="45"/>
        <end position="65"/>
    </location>
</feature>
<dbReference type="InterPro" id="IPR011577">
    <property type="entry name" value="Cyt_b561_bac/Ni-Hgenase"/>
</dbReference>
<evidence type="ECO:0000256" key="1">
    <source>
        <dbReference type="ARBA" id="ARBA00004651"/>
    </source>
</evidence>
<dbReference type="GO" id="GO:0005886">
    <property type="term" value="C:plasma membrane"/>
    <property type="evidence" value="ECO:0007669"/>
    <property type="project" value="UniProtKB-SubCell"/>
</dbReference>
<comment type="caution">
    <text evidence="8">The sequence shown here is derived from an EMBL/GenBank/DDBJ whole genome shotgun (WGS) entry which is preliminary data.</text>
</comment>
<evidence type="ECO:0000256" key="4">
    <source>
        <dbReference type="ARBA" id="ARBA00022989"/>
    </source>
</evidence>
<dbReference type="InterPro" id="IPR051542">
    <property type="entry name" value="Hydrogenase_cytochrome"/>
</dbReference>
<dbReference type="Proteomes" id="UP000244906">
    <property type="component" value="Unassembled WGS sequence"/>
</dbReference>
<proteinExistence type="predicted"/>
<reference evidence="8 9" key="1">
    <citation type="submission" date="2018-04" db="EMBL/GenBank/DDBJ databases">
        <title>Thalassorhabdus spongiae gen. nov., sp. nov., isolated from a marine sponge in South-West Iceland.</title>
        <authorList>
            <person name="Knobloch S."/>
            <person name="Daussin A."/>
            <person name="Johannsson R."/>
            <person name="Marteinsson V.T."/>
        </authorList>
    </citation>
    <scope>NUCLEOTIDE SEQUENCE [LARGE SCALE GENOMIC DNA]</scope>
    <source>
        <strain evidence="8 9">Hp12</strain>
    </source>
</reference>
<dbReference type="RefSeq" id="WP_116685393.1">
    <property type="nucleotide sequence ID" value="NZ_CAWNYD010000001.1"/>
</dbReference>
<comment type="subcellular location">
    <subcellularLocation>
        <location evidence="1">Cell membrane</location>
        <topology evidence="1">Multi-pass membrane protein</topology>
    </subcellularLocation>
</comment>
<dbReference type="InterPro" id="IPR016174">
    <property type="entry name" value="Di-haem_cyt_TM"/>
</dbReference>
<dbReference type="EMBL" id="QDDL01000001">
    <property type="protein sequence ID" value="PVZ71805.1"/>
    <property type="molecule type" value="Genomic_DNA"/>
</dbReference>
<dbReference type="GO" id="GO:0009055">
    <property type="term" value="F:electron transfer activity"/>
    <property type="evidence" value="ECO:0007669"/>
    <property type="project" value="InterPro"/>
</dbReference>
<evidence type="ECO:0000256" key="3">
    <source>
        <dbReference type="ARBA" id="ARBA00022692"/>
    </source>
</evidence>